<gene>
    <name evidence="1" type="ORF">SPIL2461_LOCUS16783</name>
</gene>
<dbReference type="Proteomes" id="UP000649617">
    <property type="component" value="Unassembled WGS sequence"/>
</dbReference>
<evidence type="ECO:0000313" key="1">
    <source>
        <dbReference type="EMBL" id="CAE7636417.1"/>
    </source>
</evidence>
<organism evidence="1 2">
    <name type="scientific">Symbiodinium pilosum</name>
    <name type="common">Dinoflagellate</name>
    <dbReference type="NCBI Taxonomy" id="2952"/>
    <lineage>
        <taxon>Eukaryota</taxon>
        <taxon>Sar</taxon>
        <taxon>Alveolata</taxon>
        <taxon>Dinophyceae</taxon>
        <taxon>Suessiales</taxon>
        <taxon>Symbiodiniaceae</taxon>
        <taxon>Symbiodinium</taxon>
    </lineage>
</organism>
<reference evidence="1" key="1">
    <citation type="submission" date="2021-02" db="EMBL/GenBank/DDBJ databases">
        <authorList>
            <person name="Dougan E. K."/>
            <person name="Rhodes N."/>
            <person name="Thang M."/>
            <person name="Chan C."/>
        </authorList>
    </citation>
    <scope>NUCLEOTIDE SEQUENCE</scope>
</reference>
<name>A0A812VQN8_SYMPI</name>
<proteinExistence type="predicted"/>
<evidence type="ECO:0000313" key="2">
    <source>
        <dbReference type="Proteomes" id="UP000649617"/>
    </source>
</evidence>
<comment type="caution">
    <text evidence="1">The sequence shown here is derived from an EMBL/GenBank/DDBJ whole genome shotgun (WGS) entry which is preliminary data.</text>
</comment>
<protein>
    <submittedName>
        <fullName evidence="1">Uncharacterized protein</fullName>
    </submittedName>
</protein>
<accession>A0A812VQN8</accession>
<dbReference type="EMBL" id="CAJNIZ010042749">
    <property type="protein sequence ID" value="CAE7636417.1"/>
    <property type="molecule type" value="Genomic_DNA"/>
</dbReference>
<keyword evidence="2" id="KW-1185">Reference proteome</keyword>
<dbReference type="AlphaFoldDB" id="A0A812VQN8"/>
<sequence length="107" mass="12048">MGRNLQWYPYWSYGGHGANNGAGYESFHGGYTWYDYGYGGWGWGNEQHYEPGRTKHARGKSSRTRVQPSMDFVTEFILSLPEVRGKSPAEIAAVLTCAASKIDVYED</sequence>